<proteinExistence type="predicted"/>
<evidence type="ECO:0000313" key="2">
    <source>
        <dbReference type="Proteomes" id="UP000010556"/>
    </source>
</evidence>
<reference evidence="2" key="1">
    <citation type="journal article" date="2013" name="Science">
        <title>Comparative analysis of bat genomes provides insight into the evolution of flight and immunity.</title>
        <authorList>
            <person name="Zhang G."/>
            <person name="Cowled C."/>
            <person name="Shi Z."/>
            <person name="Huang Z."/>
            <person name="Bishop-Lilly K.A."/>
            <person name="Fang X."/>
            <person name="Wynne J.W."/>
            <person name="Xiong Z."/>
            <person name="Baker M.L."/>
            <person name="Zhao W."/>
            <person name="Tachedjian M."/>
            <person name="Zhu Y."/>
            <person name="Zhou P."/>
            <person name="Jiang X."/>
            <person name="Ng J."/>
            <person name="Yang L."/>
            <person name="Wu L."/>
            <person name="Xiao J."/>
            <person name="Feng Y."/>
            <person name="Chen Y."/>
            <person name="Sun X."/>
            <person name="Zhang Y."/>
            <person name="Marsh G.A."/>
            <person name="Crameri G."/>
            <person name="Broder C.C."/>
            <person name="Frey K.G."/>
            <person name="Wang L.F."/>
            <person name="Wang J."/>
        </authorList>
    </citation>
    <scope>NUCLEOTIDE SEQUENCE [LARGE SCALE GENOMIC DNA]</scope>
</reference>
<protein>
    <submittedName>
        <fullName evidence="1">Uncharacterized protein</fullName>
    </submittedName>
</protein>
<dbReference type="Proteomes" id="UP000010556">
    <property type="component" value="Unassembled WGS sequence"/>
</dbReference>
<sequence length="247" mass="25196">MLLWDLSIRGVDLVGTAEAALCAVPAGAQGSVLPPAARGSIHVLVAEQADPEAELSHGFHSCRPHALVGRATGLKLALNVPKIGTSTSASILCGLPPRGSMAPSPSHPHSCAHLDSGSRPLLLGAWSQPLLGWPCAQACVQFVICAPATTKQRHPGAVILGQEWASSSWGGAVGCTAGQAAEAPVDRVRQEWGPSGREWRGLGQTGARLGAAVRLPISEPGSSGHDVGCADTTGRLGPGPERGCVFS</sequence>
<gene>
    <name evidence="1" type="ORF">MDA_GLEAN10004577</name>
</gene>
<name>L5MEZ5_MYODS</name>
<organism evidence="1 2">
    <name type="scientific">Myotis davidii</name>
    <name type="common">David's myotis</name>
    <dbReference type="NCBI Taxonomy" id="225400"/>
    <lineage>
        <taxon>Eukaryota</taxon>
        <taxon>Metazoa</taxon>
        <taxon>Chordata</taxon>
        <taxon>Craniata</taxon>
        <taxon>Vertebrata</taxon>
        <taxon>Euteleostomi</taxon>
        <taxon>Mammalia</taxon>
        <taxon>Eutheria</taxon>
        <taxon>Laurasiatheria</taxon>
        <taxon>Chiroptera</taxon>
        <taxon>Yangochiroptera</taxon>
        <taxon>Vespertilionidae</taxon>
        <taxon>Myotis</taxon>
    </lineage>
</organism>
<dbReference type="EMBL" id="KB100907">
    <property type="protein sequence ID" value="ELK36951.1"/>
    <property type="molecule type" value="Genomic_DNA"/>
</dbReference>
<keyword evidence="2" id="KW-1185">Reference proteome</keyword>
<accession>L5MEZ5</accession>
<dbReference type="AlphaFoldDB" id="L5MEZ5"/>
<evidence type="ECO:0000313" key="1">
    <source>
        <dbReference type="EMBL" id="ELK36951.1"/>
    </source>
</evidence>